<dbReference type="EMBL" id="OU015568">
    <property type="protein sequence ID" value="CAG5077484.1"/>
    <property type="molecule type" value="Genomic_DNA"/>
</dbReference>
<evidence type="ECO:0000313" key="3">
    <source>
        <dbReference type="EMBL" id="CAG5077484.1"/>
    </source>
</evidence>
<accession>A0ABN7RJV3</accession>
<dbReference type="InterPro" id="IPR016090">
    <property type="entry name" value="PLA2-like_dom"/>
</dbReference>
<protein>
    <submittedName>
        <fullName evidence="3">Oidioi.mRNA.OKI2018_I69.PAR.g8729.t1.cds</fullName>
    </submittedName>
</protein>
<keyword evidence="4" id="KW-1185">Reference proteome</keyword>
<dbReference type="Proteomes" id="UP001158576">
    <property type="component" value="Chromosome PAR"/>
</dbReference>
<gene>
    <name evidence="3" type="ORF">OKIOD_LOCUS287</name>
</gene>
<comment type="similarity">
    <text evidence="1">Belongs to the phospholipase A2 family.</text>
</comment>
<dbReference type="SMART" id="SM00085">
    <property type="entry name" value="PA2c"/>
    <property type="match status" value="1"/>
</dbReference>
<dbReference type="SUPFAM" id="SSF48619">
    <property type="entry name" value="Phospholipase A2, PLA2"/>
    <property type="match status" value="1"/>
</dbReference>
<organism evidence="3 4">
    <name type="scientific">Oikopleura dioica</name>
    <name type="common">Tunicate</name>
    <dbReference type="NCBI Taxonomy" id="34765"/>
    <lineage>
        <taxon>Eukaryota</taxon>
        <taxon>Metazoa</taxon>
        <taxon>Chordata</taxon>
        <taxon>Tunicata</taxon>
        <taxon>Appendicularia</taxon>
        <taxon>Copelata</taxon>
        <taxon>Oikopleuridae</taxon>
        <taxon>Oikopleura</taxon>
    </lineage>
</organism>
<name>A0ABN7RJV3_OIKDI</name>
<evidence type="ECO:0000313" key="4">
    <source>
        <dbReference type="Proteomes" id="UP001158576"/>
    </source>
</evidence>
<feature type="domain" description="Phospholipase A2-like central" evidence="2">
    <location>
        <begin position="34"/>
        <end position="168"/>
    </location>
</feature>
<evidence type="ECO:0000256" key="1">
    <source>
        <dbReference type="RuleBase" id="RU003654"/>
    </source>
</evidence>
<dbReference type="Gene3D" id="1.20.90.10">
    <property type="entry name" value="Phospholipase A2 domain"/>
    <property type="match status" value="1"/>
</dbReference>
<evidence type="ECO:0000259" key="2">
    <source>
        <dbReference type="SMART" id="SM00085"/>
    </source>
</evidence>
<sequence>MKIAAAIVAFVSANPSDKLTAENNPYMPSQESRRYKQFSTMFNALYTPQQLTRAYGYGCYCLNLGDRPLSGTMTGVYPMDDKDKHCFDFVRCNRCVTFDFGPECTPEQVAYEFTQNGTAITCTNAENTCERAICECDKDSVLGFKDVIDIYDSSLHAFNGFDSFSECTYRIPPPGQPKPELDCCGEYPKRRPYNKNKDAVGKFQCCDGEVTDDNECENSSFN</sequence>
<reference evidence="3 4" key="1">
    <citation type="submission" date="2021-04" db="EMBL/GenBank/DDBJ databases">
        <authorList>
            <person name="Bliznina A."/>
        </authorList>
    </citation>
    <scope>NUCLEOTIDE SEQUENCE [LARGE SCALE GENOMIC DNA]</scope>
</reference>
<proteinExistence type="inferred from homology"/>
<dbReference type="Pfam" id="PF00068">
    <property type="entry name" value="Phospholip_A2_1"/>
    <property type="match status" value="1"/>
</dbReference>
<dbReference type="InterPro" id="IPR036444">
    <property type="entry name" value="PLipase_A2_dom_sf"/>
</dbReference>